<dbReference type="Proteomes" id="UP000054928">
    <property type="component" value="Unassembled WGS sequence"/>
</dbReference>
<evidence type="ECO:0000313" key="1">
    <source>
        <dbReference type="EMBL" id="CEG44452.1"/>
    </source>
</evidence>
<dbReference type="RefSeq" id="XP_024580821.1">
    <property type="nucleotide sequence ID" value="XM_024730555.2"/>
</dbReference>
<name>A0A0P1AUX8_PLAHL</name>
<proteinExistence type="predicted"/>
<accession>A0A0P1AUX8</accession>
<organism evidence="1 2">
    <name type="scientific">Plasmopara halstedii</name>
    <name type="common">Downy mildew of sunflower</name>
    <dbReference type="NCBI Taxonomy" id="4781"/>
    <lineage>
        <taxon>Eukaryota</taxon>
        <taxon>Sar</taxon>
        <taxon>Stramenopiles</taxon>
        <taxon>Oomycota</taxon>
        <taxon>Peronosporomycetes</taxon>
        <taxon>Peronosporales</taxon>
        <taxon>Peronosporaceae</taxon>
        <taxon>Plasmopara</taxon>
    </lineage>
</organism>
<protein>
    <submittedName>
        <fullName evidence="1">Uncharacterized protein</fullName>
    </submittedName>
</protein>
<dbReference type="GeneID" id="36410273"/>
<keyword evidence="2" id="KW-1185">Reference proteome</keyword>
<sequence length="74" mass="8842">MKRFDKPLEGLPSESRNSRHCLYQSCLDNHPQKYRQIALDTIVHRVTRMISFLRINVVLYTCDRHRGCVNARQR</sequence>
<reference evidence="2" key="1">
    <citation type="submission" date="2014-09" db="EMBL/GenBank/DDBJ databases">
        <authorList>
            <person name="Sharma Rahul"/>
            <person name="Thines Marco"/>
        </authorList>
    </citation>
    <scope>NUCLEOTIDE SEQUENCE [LARGE SCALE GENOMIC DNA]</scope>
</reference>
<dbReference type="AlphaFoldDB" id="A0A0P1AUX8"/>
<dbReference type="EMBL" id="CCYD01001204">
    <property type="protein sequence ID" value="CEG44452.1"/>
    <property type="molecule type" value="Genomic_DNA"/>
</dbReference>
<evidence type="ECO:0000313" key="2">
    <source>
        <dbReference type="Proteomes" id="UP000054928"/>
    </source>
</evidence>